<dbReference type="OrthoDB" id="418169at2759"/>
<dbReference type="SUPFAM" id="SSF50978">
    <property type="entry name" value="WD40 repeat-like"/>
    <property type="match status" value="1"/>
</dbReference>
<evidence type="ECO:0000256" key="1">
    <source>
        <dbReference type="SAM" id="MobiDB-lite"/>
    </source>
</evidence>
<feature type="compositionally biased region" description="Polar residues" evidence="1">
    <location>
        <begin position="571"/>
        <end position="590"/>
    </location>
</feature>
<proteinExistence type="predicted"/>
<evidence type="ECO:0000259" key="2">
    <source>
        <dbReference type="Pfam" id="PF10313"/>
    </source>
</evidence>
<dbReference type="PANTHER" id="PTHR43991">
    <property type="entry name" value="WD REPEAT PROTEIN (AFU_ORTHOLOGUE AFUA_8G05640)-RELATED"/>
    <property type="match status" value="1"/>
</dbReference>
<feature type="region of interest" description="Disordered" evidence="1">
    <location>
        <begin position="449"/>
        <end position="473"/>
    </location>
</feature>
<feature type="region of interest" description="Disordered" evidence="1">
    <location>
        <begin position="606"/>
        <end position="679"/>
    </location>
</feature>
<dbReference type="Proteomes" id="UP000054383">
    <property type="component" value="Unassembled WGS sequence"/>
</dbReference>
<name>A0A0U1M8Z2_TALIS</name>
<dbReference type="InterPro" id="IPR015943">
    <property type="entry name" value="WD40/YVTN_repeat-like_dom_sf"/>
</dbReference>
<feature type="compositionally biased region" description="Polar residues" evidence="1">
    <location>
        <begin position="606"/>
        <end position="624"/>
    </location>
</feature>
<organism evidence="3 4">
    <name type="scientific">Talaromyces islandicus</name>
    <name type="common">Penicillium islandicum</name>
    <dbReference type="NCBI Taxonomy" id="28573"/>
    <lineage>
        <taxon>Eukaryota</taxon>
        <taxon>Fungi</taxon>
        <taxon>Dikarya</taxon>
        <taxon>Ascomycota</taxon>
        <taxon>Pezizomycotina</taxon>
        <taxon>Eurotiomycetes</taxon>
        <taxon>Eurotiomycetidae</taxon>
        <taxon>Eurotiales</taxon>
        <taxon>Trichocomaceae</taxon>
        <taxon>Talaromyces</taxon>
        <taxon>Talaromyces sect. Islandici</taxon>
    </lineage>
</organism>
<dbReference type="Pfam" id="PF10313">
    <property type="entry name" value="DUF2415"/>
    <property type="match status" value="1"/>
</dbReference>
<dbReference type="InterPro" id="IPR036322">
    <property type="entry name" value="WD40_repeat_dom_sf"/>
</dbReference>
<reference evidence="3 4" key="1">
    <citation type="submission" date="2015-04" db="EMBL/GenBank/DDBJ databases">
        <authorList>
            <person name="Syromyatnikov M.Y."/>
            <person name="Popov V.N."/>
        </authorList>
    </citation>
    <scope>NUCLEOTIDE SEQUENCE [LARGE SCALE GENOMIC DNA]</scope>
    <source>
        <strain evidence="3">WF-38-12</strain>
    </source>
</reference>
<dbReference type="STRING" id="28573.A0A0U1M8Z2"/>
<feature type="region of interest" description="Disordered" evidence="1">
    <location>
        <begin position="154"/>
        <end position="176"/>
    </location>
</feature>
<feature type="compositionally biased region" description="Low complexity" evidence="1">
    <location>
        <begin position="453"/>
        <end position="472"/>
    </location>
</feature>
<feature type="compositionally biased region" description="Polar residues" evidence="1">
    <location>
        <begin position="508"/>
        <end position="519"/>
    </location>
</feature>
<sequence>MTLDYTLPCLSTDALLLPSKRRFFPFKVPNLSVNPSPPTQAKRQKTNPFRCTSSHRQLRHYISTADPDRIYLVVHKVVHSIHIKSQKWDTIERVPFEPKCLAAAYGWIVVGGSDNGECAFIKLPGRHAPHTPRAETRAEELDVDTALPIDLDFGSRTPPAAPHGEPSQSGVEGDQNDIPEIFTKTLSGSIVNSVTIHRLPGDNERFAHEDIVVFSNNDKTVRLFSLTRTKLLQTINHPTCMNYSVISPDSRILAAVGDENFAYFYRIVRDSATVDYGEHGQRVSGWSCKFICRIELPLSTTMRASDDGSCFTIAFSPASHLCAIGSQAGLISVFDVESILENKEDSQCRLQVFRSSRPDSDAGAVRSMAFSPDPWDLLVWVEDMGKFGIADVRSGFLRRQVVDLDKDDPEVEKIRTTFRSPFISRSAGDRLDDRADEDAGGVQRAMLDFLGGTSSTTPDPSSSERVSSLRESIQGLTDRERRIIEFLNTARWSSRQEGDEGERPPRTPSNLRHSANASSLGGADVADPSPRTTSPFRSTDTALHELFREHYLGRVGSTERNFGQRRRGSIVVSQPGSGSDSNMENNEDGNSTADVQVLLRWTTSPVEVQPFESSSRPDENNSAESGFRPIELETTSTGDRQSSQRSRSIPRRSSRPGAGTDSRYDTQRTTTAEMRASVTAERLRRQRLAANETRSPRWFRDFLNNDAPERHLAYMPHDQEPGGTAGVGWGADARSLYIGTVDGIFEFQINVQDRKSFPAFSFR</sequence>
<protein>
    <recommendedName>
        <fullName evidence="2">DUF2415 domain-containing protein</fullName>
    </recommendedName>
</protein>
<keyword evidence="4" id="KW-1185">Reference proteome</keyword>
<gene>
    <name evidence="3" type="ORF">PISL3812_08478</name>
</gene>
<feature type="compositionally biased region" description="Polar residues" evidence="1">
    <location>
        <begin position="530"/>
        <end position="539"/>
    </location>
</feature>
<evidence type="ECO:0000313" key="4">
    <source>
        <dbReference type="Proteomes" id="UP000054383"/>
    </source>
</evidence>
<dbReference type="AlphaFoldDB" id="A0A0U1M8Z2"/>
<dbReference type="InterPro" id="IPR019417">
    <property type="entry name" value="DUF2415"/>
</dbReference>
<feature type="domain" description="DUF2415" evidence="2">
    <location>
        <begin position="363"/>
        <end position="402"/>
    </location>
</feature>
<dbReference type="PANTHER" id="PTHR43991:SF9">
    <property type="entry name" value="DUF2415 DOMAIN-CONTAINING PROTEIN"/>
    <property type="match status" value="1"/>
</dbReference>
<feature type="region of interest" description="Disordered" evidence="1">
    <location>
        <begin position="558"/>
        <end position="590"/>
    </location>
</feature>
<evidence type="ECO:0000313" key="3">
    <source>
        <dbReference type="EMBL" id="CRG91430.1"/>
    </source>
</evidence>
<dbReference type="OMA" id="CCFTVAF"/>
<dbReference type="EMBL" id="CVMT01000009">
    <property type="protein sequence ID" value="CRG91430.1"/>
    <property type="molecule type" value="Genomic_DNA"/>
</dbReference>
<feature type="compositionally biased region" description="Basic and acidic residues" evidence="1">
    <location>
        <begin position="494"/>
        <end position="505"/>
    </location>
</feature>
<feature type="region of interest" description="Disordered" evidence="1">
    <location>
        <begin position="493"/>
        <end position="539"/>
    </location>
</feature>
<accession>A0A0U1M8Z2</accession>
<dbReference type="Gene3D" id="2.130.10.10">
    <property type="entry name" value="YVTN repeat-like/Quinoprotein amine dehydrogenase"/>
    <property type="match status" value="1"/>
</dbReference>